<dbReference type="STRING" id="97972.A0A2V1D7C5"/>
<dbReference type="AlphaFoldDB" id="A0A2V1D7C5"/>
<name>A0A2V1D7C5_9PLEO</name>
<evidence type="ECO:0000313" key="3">
    <source>
        <dbReference type="Proteomes" id="UP000244855"/>
    </source>
</evidence>
<dbReference type="SUPFAM" id="SSF50129">
    <property type="entry name" value="GroES-like"/>
    <property type="match status" value="1"/>
</dbReference>
<dbReference type="InterPro" id="IPR020843">
    <property type="entry name" value="ER"/>
</dbReference>
<dbReference type="SMART" id="SM00829">
    <property type="entry name" value="PKS_ER"/>
    <property type="match status" value="1"/>
</dbReference>
<dbReference type="PANTHER" id="PTHR45033">
    <property type="match status" value="1"/>
</dbReference>
<dbReference type="Gene3D" id="3.40.50.720">
    <property type="entry name" value="NAD(P)-binding Rossmann-like Domain"/>
    <property type="match status" value="1"/>
</dbReference>
<dbReference type="InterPro" id="IPR013149">
    <property type="entry name" value="ADH-like_C"/>
</dbReference>
<keyword evidence="3" id="KW-1185">Reference proteome</keyword>
<dbReference type="OrthoDB" id="3509362at2759"/>
<evidence type="ECO:0000259" key="1">
    <source>
        <dbReference type="SMART" id="SM00829"/>
    </source>
</evidence>
<dbReference type="Proteomes" id="UP000244855">
    <property type="component" value="Unassembled WGS sequence"/>
</dbReference>
<evidence type="ECO:0000313" key="2">
    <source>
        <dbReference type="EMBL" id="PVH93049.1"/>
    </source>
</evidence>
<sequence>MPSAYEIRSPTSYPWKSGNGGNNLHLNPNVPKPTSIPAGHVLVNIKAAAFAPRDVMIISQDPIYPSYTQDGLTPLQTKGEQGWQGTLREYGVFLSKELIHAPSYLPYTSLASLASSAGTAAHAFFYGPRRLRAGQTVLTQGTGGVSLFALQIAAAAGATVIVTSSSNQKLETARSLGAMHTINYVETPAWEDEVLRLTDGKGVDFVIEIGGSGSLMQSIKAARHGGLICLVGFLTESVTYDIIAPVLFTGKTIYGVRSFAKEHVEYGVKVLAEKKVEPAVGKVFGWSEEEVREAVRTLAKWDVVGKIVVKVGEE</sequence>
<dbReference type="Pfam" id="PF00107">
    <property type="entry name" value="ADH_zinc_N"/>
    <property type="match status" value="1"/>
</dbReference>
<dbReference type="Gene3D" id="3.90.180.10">
    <property type="entry name" value="Medium-chain alcohol dehydrogenases, catalytic domain"/>
    <property type="match status" value="1"/>
</dbReference>
<dbReference type="EMBL" id="KZ805620">
    <property type="protein sequence ID" value="PVH93049.1"/>
    <property type="molecule type" value="Genomic_DNA"/>
</dbReference>
<proteinExistence type="predicted"/>
<dbReference type="InterPro" id="IPR036291">
    <property type="entry name" value="NAD(P)-bd_dom_sf"/>
</dbReference>
<dbReference type="PANTHER" id="PTHR45033:SF2">
    <property type="entry name" value="ZINC-TYPE ALCOHOL DEHYDROGENASE-LIKE PROTEIN C1773.06C"/>
    <property type="match status" value="1"/>
</dbReference>
<organism evidence="2 3">
    <name type="scientific">Periconia macrospinosa</name>
    <dbReference type="NCBI Taxonomy" id="97972"/>
    <lineage>
        <taxon>Eukaryota</taxon>
        <taxon>Fungi</taxon>
        <taxon>Dikarya</taxon>
        <taxon>Ascomycota</taxon>
        <taxon>Pezizomycotina</taxon>
        <taxon>Dothideomycetes</taxon>
        <taxon>Pleosporomycetidae</taxon>
        <taxon>Pleosporales</taxon>
        <taxon>Massarineae</taxon>
        <taxon>Periconiaceae</taxon>
        <taxon>Periconia</taxon>
    </lineage>
</organism>
<feature type="domain" description="Enoyl reductase (ER)" evidence="1">
    <location>
        <begin position="20"/>
        <end position="309"/>
    </location>
</feature>
<dbReference type="SUPFAM" id="SSF51735">
    <property type="entry name" value="NAD(P)-binding Rossmann-fold domains"/>
    <property type="match status" value="1"/>
</dbReference>
<dbReference type="GO" id="GO:0016491">
    <property type="term" value="F:oxidoreductase activity"/>
    <property type="evidence" value="ECO:0007669"/>
    <property type="project" value="InterPro"/>
</dbReference>
<protein>
    <submittedName>
        <fullName evidence="2">NAD(P)-binding protein</fullName>
    </submittedName>
</protein>
<reference evidence="2 3" key="1">
    <citation type="journal article" date="2018" name="Sci. Rep.">
        <title>Comparative genomics provides insights into the lifestyle and reveals functional heterogeneity of dark septate endophytic fungi.</title>
        <authorList>
            <person name="Knapp D.G."/>
            <person name="Nemeth J.B."/>
            <person name="Barry K."/>
            <person name="Hainaut M."/>
            <person name="Henrissat B."/>
            <person name="Johnson J."/>
            <person name="Kuo A."/>
            <person name="Lim J.H.P."/>
            <person name="Lipzen A."/>
            <person name="Nolan M."/>
            <person name="Ohm R.A."/>
            <person name="Tamas L."/>
            <person name="Grigoriev I.V."/>
            <person name="Spatafora J.W."/>
            <person name="Nagy L.G."/>
            <person name="Kovacs G.M."/>
        </authorList>
    </citation>
    <scope>NUCLEOTIDE SEQUENCE [LARGE SCALE GENOMIC DNA]</scope>
    <source>
        <strain evidence="2 3">DSE2036</strain>
    </source>
</reference>
<gene>
    <name evidence="2" type="ORF">DM02DRAFT_604477</name>
</gene>
<accession>A0A2V1D7C5</accession>
<dbReference type="InterPro" id="IPR052711">
    <property type="entry name" value="Zinc_ADH-like"/>
</dbReference>
<dbReference type="InterPro" id="IPR011032">
    <property type="entry name" value="GroES-like_sf"/>
</dbReference>
<dbReference type="CDD" id="cd08276">
    <property type="entry name" value="MDR7"/>
    <property type="match status" value="1"/>
</dbReference>